<evidence type="ECO:0000256" key="1">
    <source>
        <dbReference type="SAM" id="MobiDB-lite"/>
    </source>
</evidence>
<reference evidence="2" key="1">
    <citation type="journal article" date="2023" name="G3 (Bethesda)">
        <title>A reference genome for the long-term kleptoplast-retaining sea slug Elysia crispata morphotype clarki.</title>
        <authorList>
            <person name="Eastman K.E."/>
            <person name="Pendleton A.L."/>
            <person name="Shaikh M.A."/>
            <person name="Suttiyut T."/>
            <person name="Ogas R."/>
            <person name="Tomko P."/>
            <person name="Gavelis G."/>
            <person name="Widhalm J.R."/>
            <person name="Wisecaver J.H."/>
        </authorList>
    </citation>
    <scope>NUCLEOTIDE SEQUENCE</scope>
    <source>
        <strain evidence="2">ECLA1</strain>
    </source>
</reference>
<dbReference type="AlphaFoldDB" id="A0AAE0XZ85"/>
<sequence>MVEIERVSPREIAASGLKPCNHGSYVNEAMPRSENPLRKSNARFHKNSVDSPYRAVVFRTTAGGYEFGQQSNRQDSTITSATPNSCSTAGCVG</sequence>
<protein>
    <submittedName>
        <fullName evidence="2">Uncharacterized protein</fullName>
    </submittedName>
</protein>
<accession>A0AAE0XZ85</accession>
<proteinExistence type="predicted"/>
<organism evidence="2 3">
    <name type="scientific">Elysia crispata</name>
    <name type="common">lettuce slug</name>
    <dbReference type="NCBI Taxonomy" id="231223"/>
    <lineage>
        <taxon>Eukaryota</taxon>
        <taxon>Metazoa</taxon>
        <taxon>Spiralia</taxon>
        <taxon>Lophotrochozoa</taxon>
        <taxon>Mollusca</taxon>
        <taxon>Gastropoda</taxon>
        <taxon>Heterobranchia</taxon>
        <taxon>Euthyneura</taxon>
        <taxon>Panpulmonata</taxon>
        <taxon>Sacoglossa</taxon>
        <taxon>Placobranchoidea</taxon>
        <taxon>Plakobranchidae</taxon>
        <taxon>Elysia</taxon>
    </lineage>
</organism>
<dbReference type="EMBL" id="JAWDGP010007328">
    <property type="protein sequence ID" value="KAK3725745.1"/>
    <property type="molecule type" value="Genomic_DNA"/>
</dbReference>
<comment type="caution">
    <text evidence="2">The sequence shown here is derived from an EMBL/GenBank/DDBJ whole genome shotgun (WGS) entry which is preliminary data.</text>
</comment>
<keyword evidence="3" id="KW-1185">Reference proteome</keyword>
<name>A0AAE0XZ85_9GAST</name>
<evidence type="ECO:0000313" key="3">
    <source>
        <dbReference type="Proteomes" id="UP001283361"/>
    </source>
</evidence>
<feature type="region of interest" description="Disordered" evidence="1">
    <location>
        <begin position="68"/>
        <end position="93"/>
    </location>
</feature>
<dbReference type="Proteomes" id="UP001283361">
    <property type="component" value="Unassembled WGS sequence"/>
</dbReference>
<gene>
    <name evidence="2" type="ORF">RRG08_012827</name>
</gene>
<evidence type="ECO:0000313" key="2">
    <source>
        <dbReference type="EMBL" id="KAK3725745.1"/>
    </source>
</evidence>